<dbReference type="InterPro" id="IPR021430">
    <property type="entry name" value="DUF3079"/>
</dbReference>
<accession>A0ABR6XGM2</accession>
<dbReference type="EMBL" id="JACOFT010000003">
    <property type="protein sequence ID" value="MBC3812061.1"/>
    <property type="molecule type" value="Genomic_DNA"/>
</dbReference>
<organism evidence="1 2">
    <name type="scientific">Undibacterium aquatile</name>
    <dbReference type="NCBI Taxonomy" id="1537398"/>
    <lineage>
        <taxon>Bacteria</taxon>
        <taxon>Pseudomonadati</taxon>
        <taxon>Pseudomonadota</taxon>
        <taxon>Betaproteobacteria</taxon>
        <taxon>Burkholderiales</taxon>
        <taxon>Oxalobacteraceae</taxon>
        <taxon>Undibacterium</taxon>
    </lineage>
</organism>
<dbReference type="Proteomes" id="UP000637632">
    <property type="component" value="Unassembled WGS sequence"/>
</dbReference>
<evidence type="ECO:0000313" key="1">
    <source>
        <dbReference type="EMBL" id="MBC3812061.1"/>
    </source>
</evidence>
<reference evidence="1 2" key="1">
    <citation type="submission" date="2020-08" db="EMBL/GenBank/DDBJ databases">
        <title>Novel species isolated from subtropical streams in China.</title>
        <authorList>
            <person name="Lu H."/>
        </authorList>
    </citation>
    <scope>NUCLEOTIDE SEQUENCE [LARGE SCALE GENOMIC DNA]</scope>
    <source>
        <strain evidence="1 2">CCTCC AB 2015119</strain>
    </source>
</reference>
<dbReference type="RefSeq" id="WP_186883264.1">
    <property type="nucleotide sequence ID" value="NZ_JACOFT010000003.1"/>
</dbReference>
<sequence>MAKKFPVQPKNPERICWGCDEYCPADAMRCGNGADRTAHPAELFGDDWQAWEPKVVIEIVPADKIDNADATVNTDIHTRV</sequence>
<name>A0ABR6XGM2_9BURK</name>
<keyword evidence="2" id="KW-1185">Reference proteome</keyword>
<proteinExistence type="predicted"/>
<comment type="caution">
    <text evidence="1">The sequence shown here is derived from an EMBL/GenBank/DDBJ whole genome shotgun (WGS) entry which is preliminary data.</text>
</comment>
<gene>
    <name evidence="1" type="ORF">H8K26_11450</name>
</gene>
<evidence type="ECO:0000313" key="2">
    <source>
        <dbReference type="Proteomes" id="UP000637632"/>
    </source>
</evidence>
<dbReference type="Pfam" id="PF11278">
    <property type="entry name" value="DUF3079"/>
    <property type="match status" value="1"/>
</dbReference>
<protein>
    <submittedName>
        <fullName evidence="1">DUF3079 domain-containing protein</fullName>
    </submittedName>
</protein>